<dbReference type="Proteomes" id="UP000649617">
    <property type="component" value="Unassembled WGS sequence"/>
</dbReference>
<dbReference type="PANTHER" id="PTHR19288:SF90">
    <property type="entry name" value="OS08G0542600 PROTEIN"/>
    <property type="match status" value="1"/>
</dbReference>
<dbReference type="GO" id="GO:0016791">
    <property type="term" value="F:phosphatase activity"/>
    <property type="evidence" value="ECO:0007669"/>
    <property type="project" value="TreeGrafter"/>
</dbReference>
<keyword evidence="2" id="KW-1185">Reference proteome</keyword>
<proteinExistence type="predicted"/>
<dbReference type="EMBL" id="CAJNIZ010043748">
    <property type="protein sequence ID" value="CAE7667591.1"/>
    <property type="molecule type" value="Genomic_DNA"/>
</dbReference>
<dbReference type="Gene3D" id="3.40.50.1000">
    <property type="entry name" value="HAD superfamily/HAD-like"/>
    <property type="match status" value="2"/>
</dbReference>
<protein>
    <submittedName>
        <fullName evidence="1">Hdhd2 protein</fullName>
    </submittedName>
</protein>
<dbReference type="InterPro" id="IPR006357">
    <property type="entry name" value="HAD-SF_hydro_IIA"/>
</dbReference>
<dbReference type="GO" id="GO:0005737">
    <property type="term" value="C:cytoplasm"/>
    <property type="evidence" value="ECO:0007669"/>
    <property type="project" value="TreeGrafter"/>
</dbReference>
<dbReference type="InterPro" id="IPR006356">
    <property type="entry name" value="HAD-SF_hydro_IIA_hyp3"/>
</dbReference>
<accession>A0A812W6G6</accession>
<dbReference type="AlphaFoldDB" id="A0A812W6G6"/>
<dbReference type="NCBIfam" id="TIGR01459">
    <property type="entry name" value="HAD-SF-IIA-hyp4"/>
    <property type="match status" value="1"/>
</dbReference>
<organism evidence="1 2">
    <name type="scientific">Symbiodinium pilosum</name>
    <name type="common">Dinoflagellate</name>
    <dbReference type="NCBI Taxonomy" id="2952"/>
    <lineage>
        <taxon>Eukaryota</taxon>
        <taxon>Sar</taxon>
        <taxon>Alveolata</taxon>
        <taxon>Dinophyceae</taxon>
        <taxon>Suessiales</taxon>
        <taxon>Symbiodiniaceae</taxon>
        <taxon>Symbiodinium</taxon>
    </lineage>
</organism>
<comment type="caution">
    <text evidence="1">The sequence shown here is derived from an EMBL/GenBank/DDBJ whole genome shotgun (WGS) entry which is preliminary data.</text>
</comment>
<dbReference type="PANTHER" id="PTHR19288">
    <property type="entry name" value="4-NITROPHENYLPHOSPHATASE-RELATED"/>
    <property type="match status" value="1"/>
</dbReference>
<reference evidence="1" key="1">
    <citation type="submission" date="2021-02" db="EMBL/GenBank/DDBJ databases">
        <authorList>
            <person name="Dougan E. K."/>
            <person name="Rhodes N."/>
            <person name="Thang M."/>
            <person name="Chan C."/>
        </authorList>
    </citation>
    <scope>NUCLEOTIDE SEQUENCE</scope>
</reference>
<gene>
    <name evidence="1" type="primary">hdhd2</name>
    <name evidence="1" type="ORF">SPIL2461_LOCUS18313</name>
</gene>
<sequence length="372" mass="39990">MDVKPALVSAATSCRLPTKFWGASTATPRQNTAIGLRLPGKQSCFALLLAKLVRRRTSCRAATAAATADEISGMSDLITRGYDGILLDQYGVLHDGREVLPGVQDCLDQLHQRGIPMAIVSNSPCESPNALLRLESLGLATDYFTNVVTSGDQAKRYLEALISEAAPVRLRCVFISHADHAERGTWSPEQLRSMGMELVSSIEECDFILANGVQVCYKGTLSEIESNYESDASDWGVFGKVLETAAKGQRPLIISNPDCVVHRKNGVLANCPGQFAKKYSASGGKHLYVFGKPGKEIFREASRALEVCGARRICHVGDSLIHDVGGAAGAGFDSVLVCGGIHAPELQGMSVSDLCRRKGAPCPTFTMSTFHW</sequence>
<dbReference type="Pfam" id="PF13242">
    <property type="entry name" value="Hydrolase_like"/>
    <property type="match status" value="1"/>
</dbReference>
<dbReference type="InterPro" id="IPR023214">
    <property type="entry name" value="HAD_sf"/>
</dbReference>
<evidence type="ECO:0000313" key="1">
    <source>
        <dbReference type="EMBL" id="CAE7667591.1"/>
    </source>
</evidence>
<dbReference type="Pfam" id="PF13344">
    <property type="entry name" value="Hydrolase_6"/>
    <property type="match status" value="1"/>
</dbReference>
<dbReference type="InterPro" id="IPR036412">
    <property type="entry name" value="HAD-like_sf"/>
</dbReference>
<dbReference type="SUPFAM" id="SSF56784">
    <property type="entry name" value="HAD-like"/>
    <property type="match status" value="1"/>
</dbReference>
<name>A0A812W6G6_SYMPI</name>
<dbReference type="OrthoDB" id="426235at2759"/>
<evidence type="ECO:0000313" key="2">
    <source>
        <dbReference type="Proteomes" id="UP000649617"/>
    </source>
</evidence>